<feature type="transmembrane region" description="Helical" evidence="1">
    <location>
        <begin position="104"/>
        <end position="129"/>
    </location>
</feature>
<evidence type="ECO:0008006" key="4">
    <source>
        <dbReference type="Google" id="ProtNLM"/>
    </source>
</evidence>
<dbReference type="RefSeq" id="WP_377834795.1">
    <property type="nucleotide sequence ID" value="NZ_JBHRSK010000017.1"/>
</dbReference>
<feature type="transmembrane region" description="Helical" evidence="1">
    <location>
        <begin position="135"/>
        <end position="153"/>
    </location>
</feature>
<feature type="transmembrane region" description="Helical" evidence="1">
    <location>
        <begin position="325"/>
        <end position="346"/>
    </location>
</feature>
<feature type="transmembrane region" description="Helical" evidence="1">
    <location>
        <begin position="6"/>
        <end position="24"/>
    </location>
</feature>
<feature type="transmembrane region" description="Helical" evidence="1">
    <location>
        <begin position="242"/>
        <end position="263"/>
    </location>
</feature>
<feature type="transmembrane region" description="Helical" evidence="1">
    <location>
        <begin position="57"/>
        <end position="77"/>
    </location>
</feature>
<reference evidence="3" key="1">
    <citation type="journal article" date="2019" name="Int. J. Syst. Evol. Microbiol.">
        <title>The Global Catalogue of Microorganisms (GCM) 10K type strain sequencing project: providing services to taxonomists for standard genome sequencing and annotation.</title>
        <authorList>
            <consortium name="The Broad Institute Genomics Platform"/>
            <consortium name="The Broad Institute Genome Sequencing Center for Infectious Disease"/>
            <person name="Wu L."/>
            <person name="Ma J."/>
        </authorList>
    </citation>
    <scope>NUCLEOTIDE SEQUENCE [LARGE SCALE GENOMIC DNA]</scope>
    <source>
        <strain evidence="3">KCTC 62192</strain>
    </source>
</reference>
<keyword evidence="1" id="KW-1133">Transmembrane helix</keyword>
<keyword evidence="3" id="KW-1185">Reference proteome</keyword>
<evidence type="ECO:0000313" key="2">
    <source>
        <dbReference type="EMBL" id="MFC2970033.1"/>
    </source>
</evidence>
<proteinExistence type="predicted"/>
<accession>A0ABV7ALP9</accession>
<feature type="transmembrane region" description="Helical" evidence="1">
    <location>
        <begin position="165"/>
        <end position="186"/>
    </location>
</feature>
<gene>
    <name evidence="2" type="ORF">ACFOES_18200</name>
</gene>
<dbReference type="Gene3D" id="1.20.1740.10">
    <property type="entry name" value="Amino acid/polyamine transporter I"/>
    <property type="match status" value="1"/>
</dbReference>
<protein>
    <recommendedName>
        <fullName evidence="4">Amino acid permease</fullName>
    </recommendedName>
</protein>
<keyword evidence="1" id="KW-0472">Membrane</keyword>
<name>A0ABV7ALP9_9RHOB</name>
<evidence type="ECO:0000313" key="3">
    <source>
        <dbReference type="Proteomes" id="UP001595443"/>
    </source>
</evidence>
<dbReference type="EMBL" id="JBHRSK010000017">
    <property type="protein sequence ID" value="MFC2970033.1"/>
    <property type="molecule type" value="Genomic_DNA"/>
</dbReference>
<dbReference type="Proteomes" id="UP001595443">
    <property type="component" value="Unassembled WGS sequence"/>
</dbReference>
<sequence length="399" mass="42058">MKTDIAVILATLVLGGLLALPRVAEFRLWRATITPLASIIGSGFLVLGPILDDAYGGYAPLAMALLCALAWAFGAAIRFNMADGAEDDANQTRSENLLDTGSQWALAFAYVISVAYYLNLFGGFAVSLTPWPGHFAAHLVTTAIYAVILTVGWTRGFRWLEWMEYGSVTLKLAIIAGLIVGLGAFFDVKASQGTLILAPPLLTGVPALTLLFGLIVTVQGFETSRYLGASYDRGLRIRSMRLAQGLATAIYMIYILLIAYVFPPDAAPLTETAVIDLMRLVSPLLPVMLVAAALSAQFSAAVADTGGAGGLLAEVTGGKVTVRKGYAALGTLGIALTWTTNIFVIINYASRAFAAYYALQAAIATLRAARRGDRRRAAGFGALALLGLAIVIFGTPAPA</sequence>
<feature type="transmembrane region" description="Helical" evidence="1">
    <location>
        <begin position="31"/>
        <end position="51"/>
    </location>
</feature>
<feature type="transmembrane region" description="Helical" evidence="1">
    <location>
        <begin position="377"/>
        <end position="397"/>
    </location>
</feature>
<evidence type="ECO:0000256" key="1">
    <source>
        <dbReference type="SAM" id="Phobius"/>
    </source>
</evidence>
<feature type="transmembrane region" description="Helical" evidence="1">
    <location>
        <begin position="198"/>
        <end position="221"/>
    </location>
</feature>
<keyword evidence="1" id="KW-0812">Transmembrane</keyword>
<organism evidence="2 3">
    <name type="scientific">Acidimangrovimonas pyrenivorans</name>
    <dbReference type="NCBI Taxonomy" id="2030798"/>
    <lineage>
        <taxon>Bacteria</taxon>
        <taxon>Pseudomonadati</taxon>
        <taxon>Pseudomonadota</taxon>
        <taxon>Alphaproteobacteria</taxon>
        <taxon>Rhodobacterales</taxon>
        <taxon>Paracoccaceae</taxon>
        <taxon>Acidimangrovimonas</taxon>
    </lineage>
</organism>
<comment type="caution">
    <text evidence="2">The sequence shown here is derived from an EMBL/GenBank/DDBJ whole genome shotgun (WGS) entry which is preliminary data.</text>
</comment>